<dbReference type="Pfam" id="PF20152">
    <property type="entry name" value="DUF6534"/>
    <property type="match status" value="1"/>
</dbReference>
<feature type="transmembrane region" description="Helical" evidence="1">
    <location>
        <begin position="236"/>
        <end position="256"/>
    </location>
</feature>
<keyword evidence="1" id="KW-1133">Transmembrane helix</keyword>
<evidence type="ECO:0000256" key="1">
    <source>
        <dbReference type="SAM" id="Phobius"/>
    </source>
</evidence>
<feature type="transmembrane region" description="Helical" evidence="1">
    <location>
        <begin position="93"/>
        <end position="113"/>
    </location>
</feature>
<feature type="transmembrane region" description="Helical" evidence="1">
    <location>
        <begin position="125"/>
        <end position="146"/>
    </location>
</feature>
<keyword evidence="1" id="KW-0472">Membrane</keyword>
<feature type="transmembrane region" description="Helical" evidence="1">
    <location>
        <begin position="18"/>
        <end position="41"/>
    </location>
</feature>
<dbReference type="Proteomes" id="UP000518752">
    <property type="component" value="Unassembled WGS sequence"/>
</dbReference>
<dbReference type="AlphaFoldDB" id="A0A8H5CW29"/>
<accession>A0A8H5CW29</accession>
<dbReference type="PANTHER" id="PTHR40465:SF1">
    <property type="entry name" value="DUF6534 DOMAIN-CONTAINING PROTEIN"/>
    <property type="match status" value="1"/>
</dbReference>
<evidence type="ECO:0000313" key="3">
    <source>
        <dbReference type="EMBL" id="KAF5349069.1"/>
    </source>
</evidence>
<sequence>MSAIDGLPTKITLLTGPLLVGLVGNWCLFGTNCVQVYIYYLKCPNDSWRLKSLVYGVLLWDIAQTLMLTTTEFDILASGWGNRADLVAPGTGWFDIPVMSGIASAVVQCFYAWRLYALSKSVPLVVVIVVLALTESAAALALGIIVHTTIHSLLVLQSNTYAVTGVWLIGSATCDLVISVSSLWLLSRARRRVAEGNKTRGFINRIIILTVGGGFLTASVAIVDAILYLGFPENNLHFAAAFLLPKLYTNALMVILNNRIRNLNNLTYTWEGEAGEGDSSDASPRNIDLTSLDGSIDSILNAGSRSADVSLGTEHTNRKPEAGG</sequence>
<keyword evidence="1" id="KW-0812">Transmembrane</keyword>
<evidence type="ECO:0000259" key="2">
    <source>
        <dbReference type="Pfam" id="PF20152"/>
    </source>
</evidence>
<feature type="transmembrane region" description="Helical" evidence="1">
    <location>
        <begin position="166"/>
        <end position="186"/>
    </location>
</feature>
<comment type="caution">
    <text evidence="3">The sequence shown here is derived from an EMBL/GenBank/DDBJ whole genome shotgun (WGS) entry which is preliminary data.</text>
</comment>
<reference evidence="3 4" key="1">
    <citation type="journal article" date="2020" name="ISME J.">
        <title>Uncovering the hidden diversity of litter-decomposition mechanisms in mushroom-forming fungi.</title>
        <authorList>
            <person name="Floudas D."/>
            <person name="Bentzer J."/>
            <person name="Ahren D."/>
            <person name="Johansson T."/>
            <person name="Persson P."/>
            <person name="Tunlid A."/>
        </authorList>
    </citation>
    <scope>NUCLEOTIDE SEQUENCE [LARGE SCALE GENOMIC DNA]</scope>
    <source>
        <strain evidence="3 4">CBS 406.79</strain>
    </source>
</reference>
<name>A0A8H5CW29_9AGAR</name>
<feature type="domain" description="DUF6534" evidence="2">
    <location>
        <begin position="171"/>
        <end position="259"/>
    </location>
</feature>
<organism evidence="3 4">
    <name type="scientific">Collybiopsis confluens</name>
    <dbReference type="NCBI Taxonomy" id="2823264"/>
    <lineage>
        <taxon>Eukaryota</taxon>
        <taxon>Fungi</taxon>
        <taxon>Dikarya</taxon>
        <taxon>Basidiomycota</taxon>
        <taxon>Agaricomycotina</taxon>
        <taxon>Agaricomycetes</taxon>
        <taxon>Agaricomycetidae</taxon>
        <taxon>Agaricales</taxon>
        <taxon>Marasmiineae</taxon>
        <taxon>Omphalotaceae</taxon>
        <taxon>Collybiopsis</taxon>
    </lineage>
</organism>
<dbReference type="EMBL" id="JAACJN010000311">
    <property type="protein sequence ID" value="KAF5349069.1"/>
    <property type="molecule type" value="Genomic_DNA"/>
</dbReference>
<evidence type="ECO:0000313" key="4">
    <source>
        <dbReference type="Proteomes" id="UP000518752"/>
    </source>
</evidence>
<dbReference type="OrthoDB" id="3262409at2759"/>
<protein>
    <recommendedName>
        <fullName evidence="2">DUF6534 domain-containing protein</fullName>
    </recommendedName>
</protein>
<feature type="transmembrane region" description="Helical" evidence="1">
    <location>
        <begin position="53"/>
        <end position="73"/>
    </location>
</feature>
<feature type="transmembrane region" description="Helical" evidence="1">
    <location>
        <begin position="206"/>
        <end position="230"/>
    </location>
</feature>
<gene>
    <name evidence="3" type="ORF">D9757_012192</name>
</gene>
<dbReference type="PANTHER" id="PTHR40465">
    <property type="entry name" value="CHROMOSOME 1, WHOLE GENOME SHOTGUN SEQUENCE"/>
    <property type="match status" value="1"/>
</dbReference>
<keyword evidence="4" id="KW-1185">Reference proteome</keyword>
<dbReference type="InterPro" id="IPR045339">
    <property type="entry name" value="DUF6534"/>
</dbReference>
<proteinExistence type="predicted"/>